<comment type="similarity">
    <text evidence="1">Belongs to the bacterial solute-binding protein SsuA/TauA family.</text>
</comment>
<dbReference type="AlphaFoldDB" id="B1M9A2"/>
<dbReference type="SUPFAM" id="SSF53850">
    <property type="entry name" value="Periplasmic binding protein-like II"/>
    <property type="match status" value="1"/>
</dbReference>
<name>B1M9A2_METRJ</name>
<dbReference type="PANTHER" id="PTHR30024:SF45">
    <property type="entry name" value="ABC TRANSPORTER SUBSTRATE-BINDING PROTEIN"/>
    <property type="match status" value="1"/>
</dbReference>
<dbReference type="HOGENOM" id="CLU_028871_8_0_5"/>
<dbReference type="InterPro" id="IPR001638">
    <property type="entry name" value="Solute-binding_3/MltF_N"/>
</dbReference>
<dbReference type="SMART" id="SM00062">
    <property type="entry name" value="PBPb"/>
    <property type="match status" value="1"/>
</dbReference>
<keyword evidence="7" id="KW-0614">Plasmid</keyword>
<comment type="function">
    <text evidence="4">Part of a binding-protein-dependent transport system for aliphatic sulfonates. Putative binding protein.</text>
</comment>
<accession>B1M9A2</accession>
<evidence type="ECO:0000313" key="7">
    <source>
        <dbReference type="EMBL" id="ACB28077.1"/>
    </source>
</evidence>
<keyword evidence="2" id="KW-0813">Transport</keyword>
<evidence type="ECO:0000256" key="3">
    <source>
        <dbReference type="ARBA" id="ARBA00022729"/>
    </source>
</evidence>
<feature type="domain" description="Solute-binding protein family 3/N-terminal" evidence="6">
    <location>
        <begin position="48"/>
        <end position="285"/>
    </location>
</feature>
<dbReference type="EMBL" id="CP001002">
    <property type="protein sequence ID" value="ACB28077.1"/>
    <property type="molecule type" value="Genomic_DNA"/>
</dbReference>
<protein>
    <recommendedName>
        <fullName evidence="5">Putative aliphatic sulfonates-binding protein</fullName>
    </recommendedName>
</protein>
<sequence>MPSMSVRHRIETMERAMARRFPGLGSASALALLALTGIGSGVPARAETLTVGIGTQDTTTNTATVGVVIRQLKLLEKYLPKTGRYADKTILLDWQNFTSGPPVTNGMMAGKLQFGAMGDYPLVVNGATFQNNPESQSQLIAVAAYNLYGSGNGIVVNKESDYFSFEDLKGKVVSVPFGSAAHGMVLKALQDKGYPATYFRLVSQSPEVGSTNLQEKKIDAHADFVPFAELLPFRGFARKVFDGVETKLPTWHGVVVRTDFAKLYPEIVEAYVKAVLDADAWVKADPKRAAERIAAWTATDKEVVYIFLGPGGIMTIDPTIKPPLIDAAREDVKVLQKLDRIKEFDVGPWVNDTYLRKVFSERGLDYDTQRASTANYEVSGEDTFCRKPITEPRKAGEIWVKGGDIKPYSSAACTLGALNEMKAKGQAADVAYVFDTARGIKLFAREAFYVVDGKGGIAPFLLKQDAEAAAKDGGKVMPFDEALKAAVTGG</sequence>
<dbReference type="InterPro" id="IPR015168">
    <property type="entry name" value="SsuA/THI5"/>
</dbReference>
<evidence type="ECO:0000256" key="2">
    <source>
        <dbReference type="ARBA" id="ARBA00022448"/>
    </source>
</evidence>
<dbReference type="Gene3D" id="3.40.190.10">
    <property type="entry name" value="Periplasmic binding protein-like II"/>
    <property type="match status" value="2"/>
</dbReference>
<evidence type="ECO:0000256" key="1">
    <source>
        <dbReference type="ARBA" id="ARBA00010742"/>
    </source>
</evidence>
<evidence type="ECO:0000259" key="6">
    <source>
        <dbReference type="SMART" id="SM00062"/>
    </source>
</evidence>
<organism evidence="7 8">
    <name type="scientific">Methylobacterium radiotolerans (strain ATCC 27329 / DSM 1819 / JCM 2831 / NBRC 15690 / NCIMB 10815 / 0-1)</name>
    <dbReference type="NCBI Taxonomy" id="426355"/>
    <lineage>
        <taxon>Bacteria</taxon>
        <taxon>Pseudomonadati</taxon>
        <taxon>Pseudomonadota</taxon>
        <taxon>Alphaproteobacteria</taxon>
        <taxon>Hyphomicrobiales</taxon>
        <taxon>Methylobacteriaceae</taxon>
        <taxon>Methylobacterium</taxon>
    </lineage>
</organism>
<evidence type="ECO:0000256" key="4">
    <source>
        <dbReference type="ARBA" id="ARBA00055538"/>
    </source>
</evidence>
<gene>
    <name evidence="7" type="ordered locus">Mrad2831_6153</name>
</gene>
<dbReference type="Pfam" id="PF09084">
    <property type="entry name" value="NMT1"/>
    <property type="match status" value="1"/>
</dbReference>
<evidence type="ECO:0000256" key="5">
    <source>
        <dbReference type="ARBA" id="ARBA00070228"/>
    </source>
</evidence>
<dbReference type="KEGG" id="mrd:Mrad2831_6153"/>
<dbReference type="FunFam" id="3.40.190.10:FF:000050">
    <property type="entry name" value="Sulfonate ABC transporter substrate-binding protein"/>
    <property type="match status" value="1"/>
</dbReference>
<dbReference type="eggNOG" id="COG0715">
    <property type="taxonomic scope" value="Bacteria"/>
</dbReference>
<keyword evidence="3" id="KW-0732">Signal</keyword>
<geneLocation type="plasmid" evidence="7 8">
    <name>pMRAD01</name>
</geneLocation>
<dbReference type="PANTHER" id="PTHR30024">
    <property type="entry name" value="ALIPHATIC SULFONATES-BINDING PROTEIN-RELATED"/>
    <property type="match status" value="1"/>
</dbReference>
<reference evidence="7 8" key="1">
    <citation type="submission" date="2008-03" db="EMBL/GenBank/DDBJ databases">
        <title>Complete sequence of plasmid1 of Methylobacterium radiotolerans JCM 2831.</title>
        <authorList>
            <consortium name="US DOE Joint Genome Institute"/>
            <person name="Copeland A."/>
            <person name="Lucas S."/>
            <person name="Lapidus A."/>
            <person name="Glavina del Rio T."/>
            <person name="Dalin E."/>
            <person name="Tice H."/>
            <person name="Bruce D."/>
            <person name="Goodwin L."/>
            <person name="Pitluck S."/>
            <person name="Kiss H."/>
            <person name="Brettin T."/>
            <person name="Detter J.C."/>
            <person name="Han C."/>
            <person name="Kuske C.R."/>
            <person name="Schmutz J."/>
            <person name="Larimer F."/>
            <person name="Land M."/>
            <person name="Hauser L."/>
            <person name="Kyrpides N."/>
            <person name="Mikhailova N."/>
            <person name="Marx C.J."/>
            <person name="Richardson P."/>
        </authorList>
    </citation>
    <scope>NUCLEOTIDE SEQUENCE [LARGE SCALE GENOMIC DNA]</scope>
    <source>
        <strain evidence="8">ATCC 27329 / DSM 1819 / JCM 2831 / NBRC 15690 / NCIMB 10815 / 0-1</strain>
        <plasmid evidence="8">Plasmid pMRAD01</plasmid>
    </source>
</reference>
<dbReference type="SUPFAM" id="SSF160387">
    <property type="entry name" value="NosL/MerB-like"/>
    <property type="match status" value="1"/>
</dbReference>
<evidence type="ECO:0000313" key="8">
    <source>
        <dbReference type="Proteomes" id="UP000006589"/>
    </source>
</evidence>
<proteinExistence type="inferred from homology"/>
<dbReference type="Proteomes" id="UP000006589">
    <property type="component" value="Plasmid pMRAD01"/>
</dbReference>